<keyword evidence="7 8" id="KW-0539">Nucleus</keyword>
<evidence type="ECO:0000256" key="7">
    <source>
        <dbReference type="ARBA" id="ARBA00023242"/>
    </source>
</evidence>
<evidence type="ECO:0000256" key="6">
    <source>
        <dbReference type="ARBA" id="ARBA00023187"/>
    </source>
</evidence>
<dbReference type="PANTHER" id="PTHR12942:SF2">
    <property type="entry name" value="PRE-MRNA-SPLICING FACTOR SLU7"/>
    <property type="match status" value="1"/>
</dbReference>
<feature type="compositionally biased region" description="Acidic residues" evidence="9">
    <location>
        <begin position="217"/>
        <end position="235"/>
    </location>
</feature>
<evidence type="ECO:0000256" key="9">
    <source>
        <dbReference type="SAM" id="MobiDB-lite"/>
    </source>
</evidence>
<feature type="domain" description="Pre-mRNA-splicing factor SLU7" evidence="10">
    <location>
        <begin position="165"/>
        <end position="421"/>
    </location>
</feature>
<evidence type="ECO:0000256" key="2">
    <source>
        <dbReference type="ARBA" id="ARBA00007203"/>
    </source>
</evidence>
<proteinExistence type="inferred from homology"/>
<feature type="compositionally biased region" description="Low complexity" evidence="9">
    <location>
        <begin position="563"/>
        <end position="575"/>
    </location>
</feature>
<keyword evidence="4 8" id="KW-0507">mRNA processing</keyword>
<feature type="region of interest" description="Disordered" evidence="9">
    <location>
        <begin position="447"/>
        <end position="472"/>
    </location>
</feature>
<dbReference type="Pfam" id="PF11708">
    <property type="entry name" value="Slu7"/>
    <property type="match status" value="1"/>
</dbReference>
<feature type="compositionally biased region" description="Basic residues" evidence="9">
    <location>
        <begin position="529"/>
        <end position="558"/>
    </location>
</feature>
<accession>A0A226EDG7</accession>
<dbReference type="OMA" id="KYAWESQ"/>
<evidence type="ECO:0000256" key="4">
    <source>
        <dbReference type="ARBA" id="ARBA00022664"/>
    </source>
</evidence>
<keyword evidence="6 8" id="KW-0508">mRNA splicing</keyword>
<name>A0A226EDG7_FOLCA</name>
<dbReference type="GO" id="GO:0000398">
    <property type="term" value="P:mRNA splicing, via spliceosome"/>
    <property type="evidence" value="ECO:0007669"/>
    <property type="project" value="UniProtKB-UniRule"/>
</dbReference>
<evidence type="ECO:0000256" key="8">
    <source>
        <dbReference type="RuleBase" id="RU367071"/>
    </source>
</evidence>
<evidence type="ECO:0000256" key="5">
    <source>
        <dbReference type="ARBA" id="ARBA00022728"/>
    </source>
</evidence>
<protein>
    <recommendedName>
        <fullName evidence="3 8">Pre-mRNA-splicing factor SLU7</fullName>
    </recommendedName>
</protein>
<evidence type="ECO:0000313" key="11">
    <source>
        <dbReference type="EMBL" id="OXA55615.1"/>
    </source>
</evidence>
<feature type="compositionally biased region" description="Basic and acidic residues" evidence="9">
    <location>
        <begin position="33"/>
        <end position="49"/>
    </location>
</feature>
<comment type="function">
    <text evidence="8">Involved in pre-mRNA splicing.</text>
</comment>
<feature type="region of interest" description="Disordered" evidence="9">
    <location>
        <begin position="491"/>
        <end position="619"/>
    </location>
</feature>
<comment type="caution">
    <text evidence="11">The sequence shown here is derived from an EMBL/GenBank/DDBJ whole genome shotgun (WGS) entry which is preliminary data.</text>
</comment>
<feature type="region of interest" description="Disordered" evidence="9">
    <location>
        <begin position="1"/>
        <end position="64"/>
    </location>
</feature>
<organism evidence="11 12">
    <name type="scientific">Folsomia candida</name>
    <name type="common">Springtail</name>
    <dbReference type="NCBI Taxonomy" id="158441"/>
    <lineage>
        <taxon>Eukaryota</taxon>
        <taxon>Metazoa</taxon>
        <taxon>Ecdysozoa</taxon>
        <taxon>Arthropoda</taxon>
        <taxon>Hexapoda</taxon>
        <taxon>Collembola</taxon>
        <taxon>Entomobryomorpha</taxon>
        <taxon>Isotomoidea</taxon>
        <taxon>Isotomidae</taxon>
        <taxon>Proisotominae</taxon>
        <taxon>Folsomia</taxon>
    </lineage>
</organism>
<comment type="similarity">
    <text evidence="2 8">Belongs to the SLU7 family.</text>
</comment>
<evidence type="ECO:0000256" key="3">
    <source>
        <dbReference type="ARBA" id="ARBA00021377"/>
    </source>
</evidence>
<keyword evidence="12" id="KW-1185">Reference proteome</keyword>
<evidence type="ECO:0000259" key="10">
    <source>
        <dbReference type="Pfam" id="PF11708"/>
    </source>
</evidence>
<dbReference type="InterPro" id="IPR039974">
    <property type="entry name" value="Splicing_factor_SLU7"/>
</dbReference>
<dbReference type="STRING" id="158441.A0A226EDG7"/>
<reference evidence="11 12" key="1">
    <citation type="submission" date="2015-12" db="EMBL/GenBank/DDBJ databases">
        <title>The genome of Folsomia candida.</title>
        <authorList>
            <person name="Faddeeva A."/>
            <person name="Derks M.F."/>
            <person name="Anvar Y."/>
            <person name="Smit S."/>
            <person name="Van Straalen N."/>
            <person name="Roelofs D."/>
        </authorList>
    </citation>
    <scope>NUCLEOTIDE SEQUENCE [LARGE SCALE GENOMIC DNA]</scope>
    <source>
        <strain evidence="11 12">VU population</strain>
        <tissue evidence="11">Whole body</tissue>
    </source>
</reference>
<evidence type="ECO:0000313" key="12">
    <source>
        <dbReference type="Proteomes" id="UP000198287"/>
    </source>
</evidence>
<dbReference type="Proteomes" id="UP000198287">
    <property type="component" value="Unassembled WGS sequence"/>
</dbReference>
<feature type="compositionally biased region" description="Low complexity" evidence="9">
    <location>
        <begin position="518"/>
        <end position="528"/>
    </location>
</feature>
<gene>
    <name evidence="11" type="ORF">Fcan01_08785</name>
</gene>
<feature type="region of interest" description="Disordered" evidence="9">
    <location>
        <begin position="212"/>
        <end position="237"/>
    </location>
</feature>
<dbReference type="OrthoDB" id="249612at2759"/>
<keyword evidence="5 8" id="KW-0747">Spliceosome</keyword>
<evidence type="ECO:0000256" key="1">
    <source>
        <dbReference type="ARBA" id="ARBA00004123"/>
    </source>
</evidence>
<dbReference type="InterPro" id="IPR021715">
    <property type="entry name" value="Slu7_dom"/>
</dbReference>
<comment type="subcellular location">
    <subcellularLocation>
        <location evidence="1 8">Nucleus</location>
    </subcellularLocation>
</comment>
<sequence>MSSHQVTPALSELIRMKDAVPDPAEVGGSAVGRSREDWKKEKELEEARKAGTAPAAVDETGKDINPHIPQYISAAPWYYGAAGPTLRHQRVQEEGQKQYSSLDEWYKRGVDTTKIATKFRKGACENCGAMTHKKKDCLERPRKVLAKYSGVEIAPDEHSQPNLALDFDGKRDRWNGYDPTEHLVIVDEFQKVEEAKRLLKAEKLKSGIEGELPDNMVMDEDGPEEDEDKYVDDIDMPGTKMDSKERITVRNLRIREDTAKYLRNLDPNSAYYDPKTRSMRDNPYKKTNLGDEDMDFVGENFIRFTGDTNKHAKAQLFAWEAQERGVDVHLLAEPTKLEILKKEFEKKKDEFKGSLTRNIIDKYGGEEHLNAPPKSLLMAQTEDYIEYSRQGKIIKGGERAVIRSKYEEDIYPNNHSSIFGSYWRAGAWGYQCCHALIQNSYCTGEAGREANDETAPPDVSEFPKSLSSSNAEPKTLVEIHQQLKLKALQELEQEQSKSKNDDESASSSDSDDSDSKNNKQTSSSSKTNKNQKKNAKRREKKKTRASKKKPGSSKNKKKHDSDSSSSDSSSSSSDSSDSEEDESAKKKKELAKALEIEQRRKGEEMDDRKRKYNSMYDAKAPTEMEMEAFLLTRSREEDPMLGFIEDKKRKKK</sequence>
<feature type="compositionally biased region" description="Basic and acidic residues" evidence="9">
    <location>
        <begin position="590"/>
        <end position="609"/>
    </location>
</feature>
<dbReference type="AlphaFoldDB" id="A0A226EDG7"/>
<dbReference type="PANTHER" id="PTHR12942">
    <property type="entry name" value="STEP II SPLICING FACTOR SLU7"/>
    <property type="match status" value="1"/>
</dbReference>
<dbReference type="GO" id="GO:0005681">
    <property type="term" value="C:spliceosomal complex"/>
    <property type="evidence" value="ECO:0007669"/>
    <property type="project" value="UniProtKB-UniRule"/>
</dbReference>
<dbReference type="EMBL" id="LNIX01000004">
    <property type="protein sequence ID" value="OXA55615.1"/>
    <property type="molecule type" value="Genomic_DNA"/>
</dbReference>
<dbReference type="GO" id="GO:0030628">
    <property type="term" value="F:pre-mRNA 3'-splice site binding"/>
    <property type="evidence" value="ECO:0007669"/>
    <property type="project" value="UniProtKB-UniRule"/>
</dbReference>
<comment type="subunit">
    <text evidence="8">Associated with the spliceosome.</text>
</comment>